<dbReference type="NCBIfam" id="NF033558">
    <property type="entry name" value="transpos_IS1"/>
    <property type="match status" value="1"/>
</dbReference>
<keyword evidence="1" id="KW-0614">Plasmid</keyword>
<dbReference type="EMBL" id="CP002964">
    <property type="protein sequence ID" value="AFK05702.1"/>
    <property type="molecule type" value="Genomic_DNA"/>
</dbReference>
<dbReference type="InterPro" id="IPR005063">
    <property type="entry name" value="Transposase_27"/>
</dbReference>
<reference evidence="1 2" key="1">
    <citation type="submission" date="2011-07" db="EMBL/GenBank/DDBJ databases">
        <title>The complete genome of plasmid 3 of Emticicia oligotrophica DSM 17448.</title>
        <authorList>
            <consortium name="US DOE Joint Genome Institute (JGI-PGF)"/>
            <person name="Lucas S."/>
            <person name="Han J."/>
            <person name="Lapidus A."/>
            <person name="Bruce D."/>
            <person name="Goodwin L."/>
            <person name="Pitluck S."/>
            <person name="Peters L."/>
            <person name="Kyrpides N."/>
            <person name="Mavromatis K."/>
            <person name="Ivanova N."/>
            <person name="Ovchinnikova G."/>
            <person name="Teshima H."/>
            <person name="Detter J.C."/>
            <person name="Tapia R."/>
            <person name="Han C."/>
            <person name="Land M."/>
            <person name="Hauser L."/>
            <person name="Markowitz V."/>
            <person name="Cheng J.-F."/>
            <person name="Hugenholtz P."/>
            <person name="Woyke T."/>
            <person name="Wu D."/>
            <person name="Tindall B."/>
            <person name="Pomrenke H."/>
            <person name="Brambilla E."/>
            <person name="Klenk H.-P."/>
            <person name="Eisen J.A."/>
        </authorList>
    </citation>
    <scope>NUCLEOTIDE SEQUENCE [LARGE SCALE GENOMIC DNA]</scope>
    <source>
        <strain evidence="2">DSM 17448 / GPTSA100-15</strain>
        <plasmid evidence="1 2">pEMTOL03</plasmid>
    </source>
</reference>
<accession>A0ABM5N867</accession>
<dbReference type="RefSeq" id="WP_015026368.1">
    <property type="nucleotide sequence ID" value="NC_018743.1"/>
</dbReference>
<sequence>MASLEHSCYRLGDEPIRCPKCSGSTLKNGKILGKQQYKCKECNKRFQLKYTYKACEPNTSPNIVALIKEGCGIRSIARLLSISASTVLGRIRKIAAIIEHPAIVKGKEFEVDELRTYIKKKDKPIWIVLALERSTKKIVTFNIGSRTNKTLNTVIKTIELAKPKKIFTDKLKNYRYLINNKIHSTKQYSTNHVERVNLDLRKNLKRLNRKTICFSKSITVLTAILKIYFWY</sequence>
<gene>
    <name evidence="1" type="ordered locus">Emtol_0072</name>
</gene>
<dbReference type="Pfam" id="PF03400">
    <property type="entry name" value="DDE_Tnp_IS1"/>
    <property type="match status" value="1"/>
</dbReference>
<dbReference type="PANTHER" id="PTHR33293:SF2">
    <property type="entry name" value="TRANSPOSASE"/>
    <property type="match status" value="1"/>
</dbReference>
<evidence type="ECO:0000313" key="2">
    <source>
        <dbReference type="Proteomes" id="UP000002875"/>
    </source>
</evidence>
<dbReference type="PANTHER" id="PTHR33293">
    <property type="entry name" value="INSERTION ELEMENT IS1 1 PROTEIN INSB-RELATED"/>
    <property type="match status" value="1"/>
</dbReference>
<name>A0ABM5N867_EMTOG</name>
<protein>
    <submittedName>
        <fullName evidence="1">Insertion element protein</fullName>
    </submittedName>
</protein>
<proteinExistence type="predicted"/>
<dbReference type="InterPro" id="IPR051354">
    <property type="entry name" value="Transposase_27_IS1"/>
</dbReference>
<dbReference type="Proteomes" id="UP000002875">
    <property type="component" value="Plasmid pEMTOL03"/>
</dbReference>
<organism evidence="1 2">
    <name type="scientific">Emticicia oligotrophica (strain DSM 17448 / CIP 109782 / MTCC 6937 / GPTSA100-15)</name>
    <dbReference type="NCBI Taxonomy" id="929562"/>
    <lineage>
        <taxon>Bacteria</taxon>
        <taxon>Pseudomonadati</taxon>
        <taxon>Bacteroidota</taxon>
        <taxon>Cytophagia</taxon>
        <taxon>Cytophagales</taxon>
        <taxon>Leadbetterellaceae</taxon>
        <taxon>Emticicia</taxon>
    </lineage>
</organism>
<evidence type="ECO:0000313" key="1">
    <source>
        <dbReference type="EMBL" id="AFK05702.1"/>
    </source>
</evidence>
<keyword evidence="2" id="KW-1185">Reference proteome</keyword>
<geneLocation type="plasmid" evidence="1 2">
    <name>pEMTOL03</name>
</geneLocation>